<dbReference type="RefSeq" id="WP_077025133.1">
    <property type="nucleotide sequence ID" value="NZ_CP017641.1"/>
</dbReference>
<keyword evidence="2" id="KW-1185">Reference proteome</keyword>
<protein>
    <submittedName>
        <fullName evidence="1">Teichuronic acid biosynthesis glycosyltransferase TuaH</fullName>
        <ecNumber evidence="1">2.4.-.-</ecNumber>
    </submittedName>
</protein>
<evidence type="ECO:0000313" key="1">
    <source>
        <dbReference type="EMBL" id="APZ93707.1"/>
    </source>
</evidence>
<keyword evidence="1" id="KW-0328">Glycosyltransferase</keyword>
<proteinExistence type="predicted"/>
<dbReference type="STRING" id="1891926.Fuma_03325"/>
<dbReference type="OrthoDB" id="9816564at2"/>
<dbReference type="Gene3D" id="3.40.50.2000">
    <property type="entry name" value="Glycogen Phosphorylase B"/>
    <property type="match status" value="1"/>
</dbReference>
<evidence type="ECO:0000313" key="2">
    <source>
        <dbReference type="Proteomes" id="UP000187735"/>
    </source>
</evidence>
<accession>A0A1P8WI48</accession>
<dbReference type="GO" id="GO:0016757">
    <property type="term" value="F:glycosyltransferase activity"/>
    <property type="evidence" value="ECO:0007669"/>
    <property type="project" value="UniProtKB-KW"/>
</dbReference>
<dbReference type="EMBL" id="CP017641">
    <property type="protein sequence ID" value="APZ93707.1"/>
    <property type="molecule type" value="Genomic_DNA"/>
</dbReference>
<dbReference type="Pfam" id="PF13692">
    <property type="entry name" value="Glyco_trans_1_4"/>
    <property type="match status" value="1"/>
</dbReference>
<reference evidence="1 2" key="1">
    <citation type="journal article" date="2016" name="Front. Microbiol.">
        <title>Fuerstia marisgermanicae gen. nov., sp. nov., an Unusual Member of the Phylum Planctomycetes from the German Wadden Sea.</title>
        <authorList>
            <person name="Kohn T."/>
            <person name="Heuer A."/>
            <person name="Jogler M."/>
            <person name="Vollmers J."/>
            <person name="Boedeker C."/>
            <person name="Bunk B."/>
            <person name="Rast P."/>
            <person name="Borchert D."/>
            <person name="Glockner I."/>
            <person name="Freese H.M."/>
            <person name="Klenk H.P."/>
            <person name="Overmann J."/>
            <person name="Kaster A.K."/>
            <person name="Rohde M."/>
            <person name="Wiegand S."/>
            <person name="Jogler C."/>
        </authorList>
    </citation>
    <scope>NUCLEOTIDE SEQUENCE [LARGE SCALE GENOMIC DNA]</scope>
    <source>
        <strain evidence="1 2">NH11</strain>
    </source>
</reference>
<gene>
    <name evidence="1" type="primary">tuaH</name>
    <name evidence="1" type="ORF">Fuma_03325</name>
</gene>
<name>A0A1P8WI48_9PLAN</name>
<sequence>MPDRQATQPASLVVFSDDWGRHPSSCQHLIKQLLPSYKVLWVNTIGTRAPRLDMATLRRVTEKLKQWKSNRGEVASDLGGSPQHGNLTVVNPRMWPWFTRSVDRKINASMLSRSLTPLIKALPQPVSAITTLPITSDLPGRLPVDHWLYYCVDDFGEWPGLDGNTLRDMDVQMIKKADSIVAVSEHLQKMIRGHGRESALLTHGVDLNFWKATSIAEAAPPAIGAFNGPLAVFWGVVDPRLDTPMLTTLSKRMKDGTIVLAGPQQNPDDAILKLPNVRAIGSQPFEDLPKIAQAADVLIMPYADLPVTRAMQPLKMKEYIATGKPVVTSNLPSVQEWRDCMDVAAIDTEFADAVLRRISEGLPTSQAQARQRLCHESWAAKAQTIEQHINRLSTSEELHLA</sequence>
<dbReference type="AlphaFoldDB" id="A0A1P8WI48"/>
<organism evidence="1 2">
    <name type="scientific">Fuerstiella marisgermanici</name>
    <dbReference type="NCBI Taxonomy" id="1891926"/>
    <lineage>
        <taxon>Bacteria</taxon>
        <taxon>Pseudomonadati</taxon>
        <taxon>Planctomycetota</taxon>
        <taxon>Planctomycetia</taxon>
        <taxon>Planctomycetales</taxon>
        <taxon>Planctomycetaceae</taxon>
        <taxon>Fuerstiella</taxon>
    </lineage>
</organism>
<dbReference type="SUPFAM" id="SSF53756">
    <property type="entry name" value="UDP-Glycosyltransferase/glycogen phosphorylase"/>
    <property type="match status" value="1"/>
</dbReference>
<dbReference type="EC" id="2.4.-.-" evidence="1"/>
<keyword evidence="1" id="KW-0808">Transferase</keyword>
<dbReference type="KEGG" id="fmr:Fuma_03325"/>
<dbReference type="Proteomes" id="UP000187735">
    <property type="component" value="Chromosome"/>
</dbReference>